<evidence type="ECO:0000313" key="4">
    <source>
        <dbReference type="Proteomes" id="UP000594263"/>
    </source>
</evidence>
<feature type="domain" description="J" evidence="2">
    <location>
        <begin position="19"/>
        <end position="90"/>
    </location>
</feature>
<dbReference type="CDD" id="cd06257">
    <property type="entry name" value="DnaJ"/>
    <property type="match status" value="1"/>
</dbReference>
<dbReference type="EnsemblPlants" id="Kaladp0048s0529.1.v1.1">
    <property type="protein sequence ID" value="Kaladp0048s0529.1.v1.1"/>
    <property type="gene ID" value="Kaladp0048s0529.v1.1"/>
</dbReference>
<feature type="compositionally biased region" description="Low complexity" evidence="1">
    <location>
        <begin position="158"/>
        <end position="177"/>
    </location>
</feature>
<dbReference type="OMA" id="AQFHSFC"/>
<dbReference type="InterPro" id="IPR036869">
    <property type="entry name" value="J_dom_sf"/>
</dbReference>
<dbReference type="PANTHER" id="PTHR44743">
    <property type="entry name" value="PUTATIVE, EXPRESSED-RELATED"/>
    <property type="match status" value="1"/>
</dbReference>
<dbReference type="Gramene" id="Kaladp0048s0529.1.v1.1">
    <property type="protein sequence ID" value="Kaladp0048s0529.1.v1.1"/>
    <property type="gene ID" value="Kaladp0048s0529.v1.1"/>
</dbReference>
<dbReference type="SMART" id="SM00271">
    <property type="entry name" value="DnaJ"/>
    <property type="match status" value="1"/>
</dbReference>
<reference evidence="3" key="1">
    <citation type="submission" date="2021-01" db="UniProtKB">
        <authorList>
            <consortium name="EnsemblPlants"/>
        </authorList>
    </citation>
    <scope>IDENTIFICATION</scope>
</reference>
<proteinExistence type="predicted"/>
<dbReference type="SUPFAM" id="SSF46565">
    <property type="entry name" value="Chaperone J-domain"/>
    <property type="match status" value="1"/>
</dbReference>
<dbReference type="Pfam" id="PF00226">
    <property type="entry name" value="DnaJ"/>
    <property type="match status" value="1"/>
</dbReference>
<dbReference type="PROSITE" id="PS50076">
    <property type="entry name" value="DNAJ_2"/>
    <property type="match status" value="1"/>
</dbReference>
<keyword evidence="4" id="KW-1185">Reference proteome</keyword>
<name>A0A7N0ZXC0_KALFE</name>
<organism evidence="3 4">
    <name type="scientific">Kalanchoe fedtschenkoi</name>
    <name type="common">Lavender scallops</name>
    <name type="synonym">South American air plant</name>
    <dbReference type="NCBI Taxonomy" id="63787"/>
    <lineage>
        <taxon>Eukaryota</taxon>
        <taxon>Viridiplantae</taxon>
        <taxon>Streptophyta</taxon>
        <taxon>Embryophyta</taxon>
        <taxon>Tracheophyta</taxon>
        <taxon>Spermatophyta</taxon>
        <taxon>Magnoliopsida</taxon>
        <taxon>eudicotyledons</taxon>
        <taxon>Gunneridae</taxon>
        <taxon>Pentapetalae</taxon>
        <taxon>Saxifragales</taxon>
        <taxon>Crassulaceae</taxon>
        <taxon>Kalanchoe</taxon>
    </lineage>
</organism>
<dbReference type="PRINTS" id="PR00625">
    <property type="entry name" value="JDOMAIN"/>
</dbReference>
<evidence type="ECO:0000256" key="1">
    <source>
        <dbReference type="SAM" id="MobiDB-lite"/>
    </source>
</evidence>
<dbReference type="InterPro" id="IPR001623">
    <property type="entry name" value="DnaJ_domain"/>
</dbReference>
<feature type="region of interest" description="Disordered" evidence="1">
    <location>
        <begin position="151"/>
        <end position="181"/>
    </location>
</feature>
<sequence length="247" mass="27290">MANWEGGGGGGGGVKKESDFYSVLGLKKECTETELRSAYKKLALRWHPDRCAAGGNSKFVEEAKKKFQDIQEAYSVLSDSSKRLLYDVGLYNKEDDDENVHGMGDFLNEMAVLMQQNKPDEKGGDSFESLQDLFNEMFQADMAAFSSSTTTHNSIKQTSSNASRTFTFSSSTTHNSNKQTSLNTSCSFTFGSYCETSNANNKRNSNDASFGPSGFDPLFQNFFVGVGGGSSQLDHRSKRRNSRQTRH</sequence>
<evidence type="ECO:0000313" key="3">
    <source>
        <dbReference type="EnsemblPlants" id="Kaladp0048s0529.1.v1.1"/>
    </source>
</evidence>
<dbReference type="Proteomes" id="UP000594263">
    <property type="component" value="Unplaced"/>
</dbReference>
<dbReference type="PROSITE" id="PS00636">
    <property type="entry name" value="DNAJ_1"/>
    <property type="match status" value="1"/>
</dbReference>
<dbReference type="Gene3D" id="1.10.287.110">
    <property type="entry name" value="DnaJ domain"/>
    <property type="match status" value="1"/>
</dbReference>
<dbReference type="PANTHER" id="PTHR44743:SF5">
    <property type="entry name" value="CHAPERONE DNAJ-DOMAIN SUPERFAMILY PROTEIN"/>
    <property type="match status" value="1"/>
</dbReference>
<dbReference type="InterPro" id="IPR018253">
    <property type="entry name" value="DnaJ_domain_CS"/>
</dbReference>
<accession>A0A7N0ZXC0</accession>
<dbReference type="AlphaFoldDB" id="A0A7N0ZXC0"/>
<protein>
    <recommendedName>
        <fullName evidence="2">J domain-containing protein</fullName>
    </recommendedName>
</protein>
<evidence type="ECO:0000259" key="2">
    <source>
        <dbReference type="PROSITE" id="PS50076"/>
    </source>
</evidence>